<feature type="domain" description="Terpene synthase metal-binding" evidence="6">
    <location>
        <begin position="275"/>
        <end position="524"/>
    </location>
</feature>
<comment type="catalytic activity">
    <reaction evidence="3">
        <text>(2E,6E)-farnesyl diphosphate = (+)-(R)-germacrene A + diphosphate</text>
        <dbReference type="Rhea" id="RHEA:12516"/>
        <dbReference type="ChEBI" id="CHEBI:33019"/>
        <dbReference type="ChEBI" id="CHEBI:41595"/>
        <dbReference type="ChEBI" id="CHEBI:175763"/>
        <dbReference type="EC" id="4.2.3.23"/>
    </reaction>
</comment>
<comment type="caution">
    <text evidence="7">The sequence shown here is derived from an EMBL/GenBank/DDBJ whole genome shotgun (WGS) entry which is preliminary data.</text>
</comment>
<dbReference type="SUPFAM" id="SSF48576">
    <property type="entry name" value="Terpenoid synthases"/>
    <property type="match status" value="1"/>
</dbReference>
<dbReference type="SFLD" id="SFLDG01019">
    <property type="entry name" value="Terpene_Cyclase_Like_1_C_Termi"/>
    <property type="match status" value="1"/>
</dbReference>
<comment type="function">
    <text evidence="4">Involved in sesquiterpene lactone biosynthesis. Produces exclusively (+)-germacrene A.</text>
</comment>
<keyword evidence="2" id="KW-0479">Metal-binding</keyword>
<dbReference type="InterPro" id="IPR044814">
    <property type="entry name" value="Terpene_cyclase_plant_C1"/>
</dbReference>
<dbReference type="Gene3D" id="1.10.600.10">
    <property type="entry name" value="Farnesyl Diphosphate Synthase"/>
    <property type="match status" value="1"/>
</dbReference>
<evidence type="ECO:0000256" key="2">
    <source>
        <dbReference type="ARBA" id="ARBA00022723"/>
    </source>
</evidence>
<dbReference type="SUPFAM" id="SSF48239">
    <property type="entry name" value="Terpenoid cyclases/Protein prenyltransferases"/>
    <property type="match status" value="1"/>
</dbReference>
<dbReference type="InterPro" id="IPR034741">
    <property type="entry name" value="Terpene_cyclase-like_1_C"/>
</dbReference>
<dbReference type="AlphaFoldDB" id="A0A9R1V682"/>
<organism evidence="7 8">
    <name type="scientific">Lactuca sativa</name>
    <name type="common">Garden lettuce</name>
    <dbReference type="NCBI Taxonomy" id="4236"/>
    <lineage>
        <taxon>Eukaryota</taxon>
        <taxon>Viridiplantae</taxon>
        <taxon>Streptophyta</taxon>
        <taxon>Embryophyta</taxon>
        <taxon>Tracheophyta</taxon>
        <taxon>Spermatophyta</taxon>
        <taxon>Magnoliopsida</taxon>
        <taxon>eudicotyledons</taxon>
        <taxon>Gunneridae</taxon>
        <taxon>Pentapetalae</taxon>
        <taxon>asterids</taxon>
        <taxon>campanulids</taxon>
        <taxon>Asterales</taxon>
        <taxon>Asteraceae</taxon>
        <taxon>Cichorioideae</taxon>
        <taxon>Cichorieae</taxon>
        <taxon>Lactucinae</taxon>
        <taxon>Lactuca</taxon>
    </lineage>
</organism>
<dbReference type="Proteomes" id="UP000235145">
    <property type="component" value="Unassembled WGS sequence"/>
</dbReference>
<dbReference type="GO" id="GO:0034005">
    <property type="term" value="F:germacrene-A synthase activity"/>
    <property type="evidence" value="ECO:0007669"/>
    <property type="project" value="UniProtKB-EC"/>
</dbReference>
<name>A0A9R1V682_LACSA</name>
<feature type="domain" description="Terpene synthase N-terminal" evidence="5">
    <location>
        <begin position="41"/>
        <end position="216"/>
    </location>
</feature>
<proteinExistence type="predicted"/>
<dbReference type="SFLD" id="SFLDS00005">
    <property type="entry name" value="Isoprenoid_Synthase_Type_I"/>
    <property type="match status" value="1"/>
</dbReference>
<dbReference type="InterPro" id="IPR008949">
    <property type="entry name" value="Isoprenoid_synthase_dom_sf"/>
</dbReference>
<dbReference type="InterPro" id="IPR050148">
    <property type="entry name" value="Terpene_synthase-like"/>
</dbReference>
<comment type="cofactor">
    <cofactor evidence="1">
        <name>Mg(2+)</name>
        <dbReference type="ChEBI" id="CHEBI:18420"/>
    </cofactor>
</comment>
<dbReference type="CDD" id="cd00684">
    <property type="entry name" value="Terpene_cyclase_plant_C1"/>
    <property type="match status" value="1"/>
</dbReference>
<keyword evidence="8" id="KW-1185">Reference proteome</keyword>
<protein>
    <submittedName>
        <fullName evidence="7">Uncharacterized protein</fullName>
    </submittedName>
</protein>
<dbReference type="PANTHER" id="PTHR31225:SF250">
    <property type="entry name" value="(-)-BETA-CARYOPHYLLENE SYNTHASE"/>
    <property type="match status" value="1"/>
</dbReference>
<dbReference type="FunFam" id="1.50.10.130:FF:000001">
    <property type="entry name" value="Isoprene synthase, chloroplastic"/>
    <property type="match status" value="1"/>
</dbReference>
<dbReference type="Pfam" id="PF01397">
    <property type="entry name" value="Terpene_synth"/>
    <property type="match status" value="1"/>
</dbReference>
<evidence type="ECO:0000256" key="4">
    <source>
        <dbReference type="ARBA" id="ARBA00054370"/>
    </source>
</evidence>
<evidence type="ECO:0000313" key="7">
    <source>
        <dbReference type="EMBL" id="KAJ0200128.1"/>
    </source>
</evidence>
<dbReference type="EMBL" id="NBSK02000006">
    <property type="protein sequence ID" value="KAJ0200128.1"/>
    <property type="molecule type" value="Genomic_DNA"/>
</dbReference>
<dbReference type="InterPro" id="IPR036965">
    <property type="entry name" value="Terpene_synth_N_sf"/>
</dbReference>
<dbReference type="GO" id="GO:0046246">
    <property type="term" value="P:terpene biosynthetic process"/>
    <property type="evidence" value="ECO:0000318"/>
    <property type="project" value="GO_Central"/>
</dbReference>
<evidence type="ECO:0000313" key="8">
    <source>
        <dbReference type="Proteomes" id="UP000235145"/>
    </source>
</evidence>
<accession>A0A9R1V682</accession>
<dbReference type="Pfam" id="PF03936">
    <property type="entry name" value="Terpene_synth_C"/>
    <property type="match status" value="1"/>
</dbReference>
<sequence length="581" mass="68332">MNSYMLSPTQTKFKHINMSHDSMPLRQEELVRPTGNFHPSVWGDQFLIYEEQAEEDDMNRIVRDLKEEVRKDILAALYVPMEHTKLLKLIDTIQRLGIAYYFDEEIKQALQHIFEKYGDNWSGNSSFIWFRLMRQQGFYVSCDFFSNYKKNNGAFKESLTNDIHEMLELYEATYMRVKGEVVLEEALLFTKTHLEKLAKDPVQCNSTLSIHIQETLNHPIQRRLPRLEALHYIPFYQKQASCNESLLQLSKLGFNLLQSLHKKELSEVSKWWKGFDVPNKVPYIRDRLVELYFWALGVYFEPQYSRARIFLTKVLAMSSMIDDTYDAYGIFEELEIFTEAVQRWSTTCLDMLPNYMKPIYQGLLDVYKEMEEIMANEGNAYRVNYAKECMKEFIKSFMTEAKWVNEGYIPTMEENMSYRLQSCGYSMLTAASFVGMGDIVSDESFKWVLTDPPIVKAACVICRLKDDIASHKVHLYFYSHCRCCTTRLTSLFNSENIRYMKQYDATEEYVHDLLYKRVEDAWKDISLETLICKDVPVPLLTRVINLARVIDVLYENKNQYTNVGEEVIDLIKSLLVHDISM</sequence>
<reference evidence="7 8" key="1">
    <citation type="journal article" date="2017" name="Nat. Commun.">
        <title>Genome assembly with in vitro proximity ligation data and whole-genome triplication in lettuce.</title>
        <authorList>
            <person name="Reyes-Chin-Wo S."/>
            <person name="Wang Z."/>
            <person name="Yang X."/>
            <person name="Kozik A."/>
            <person name="Arikit S."/>
            <person name="Song C."/>
            <person name="Xia L."/>
            <person name="Froenicke L."/>
            <person name="Lavelle D.O."/>
            <person name="Truco M.J."/>
            <person name="Xia R."/>
            <person name="Zhu S."/>
            <person name="Xu C."/>
            <person name="Xu H."/>
            <person name="Xu X."/>
            <person name="Cox K."/>
            <person name="Korf I."/>
            <person name="Meyers B.C."/>
            <person name="Michelmore R.W."/>
        </authorList>
    </citation>
    <scope>NUCLEOTIDE SEQUENCE [LARGE SCALE GENOMIC DNA]</scope>
    <source>
        <strain evidence="8">cv. Salinas</strain>
        <tissue evidence="7">Seedlings</tissue>
    </source>
</reference>
<dbReference type="GO" id="GO:0000287">
    <property type="term" value="F:magnesium ion binding"/>
    <property type="evidence" value="ECO:0007669"/>
    <property type="project" value="InterPro"/>
</dbReference>
<dbReference type="InterPro" id="IPR005630">
    <property type="entry name" value="Terpene_synthase_metal-bd"/>
</dbReference>
<dbReference type="GO" id="GO:0016102">
    <property type="term" value="P:diterpenoid biosynthetic process"/>
    <property type="evidence" value="ECO:0007669"/>
    <property type="project" value="InterPro"/>
</dbReference>
<dbReference type="Gene3D" id="1.50.10.130">
    <property type="entry name" value="Terpene synthase, N-terminal domain"/>
    <property type="match status" value="1"/>
</dbReference>
<gene>
    <name evidence="7" type="ORF">LSAT_V11C600320870</name>
</gene>
<dbReference type="PANTHER" id="PTHR31225">
    <property type="entry name" value="OS04G0344100 PROTEIN-RELATED"/>
    <property type="match status" value="1"/>
</dbReference>
<evidence type="ECO:0000256" key="3">
    <source>
        <dbReference type="ARBA" id="ARBA00052489"/>
    </source>
</evidence>
<evidence type="ECO:0000259" key="5">
    <source>
        <dbReference type="Pfam" id="PF01397"/>
    </source>
</evidence>
<evidence type="ECO:0000259" key="6">
    <source>
        <dbReference type="Pfam" id="PF03936"/>
    </source>
</evidence>
<dbReference type="GO" id="GO:0010333">
    <property type="term" value="F:terpene synthase activity"/>
    <property type="evidence" value="ECO:0000318"/>
    <property type="project" value="GO_Central"/>
</dbReference>
<dbReference type="InterPro" id="IPR001906">
    <property type="entry name" value="Terpene_synth_N"/>
</dbReference>
<dbReference type="InterPro" id="IPR008930">
    <property type="entry name" value="Terpenoid_cyclase/PrenylTrfase"/>
</dbReference>
<evidence type="ECO:0000256" key="1">
    <source>
        <dbReference type="ARBA" id="ARBA00001946"/>
    </source>
</evidence>
<dbReference type="FunFam" id="1.10.600.10:FF:000007">
    <property type="entry name" value="Isoprene synthase, chloroplastic"/>
    <property type="match status" value="1"/>
</dbReference>